<organism evidence="13 14">
    <name type="scientific">Anabarilius grahami</name>
    <name type="common">Kanglang fish</name>
    <name type="synonym">Barilius grahami</name>
    <dbReference type="NCBI Taxonomy" id="495550"/>
    <lineage>
        <taxon>Eukaryota</taxon>
        <taxon>Metazoa</taxon>
        <taxon>Chordata</taxon>
        <taxon>Craniata</taxon>
        <taxon>Vertebrata</taxon>
        <taxon>Euteleostomi</taxon>
        <taxon>Actinopterygii</taxon>
        <taxon>Neopterygii</taxon>
        <taxon>Teleostei</taxon>
        <taxon>Ostariophysi</taxon>
        <taxon>Cypriniformes</taxon>
        <taxon>Xenocyprididae</taxon>
        <taxon>Xenocypridinae</taxon>
        <taxon>Xenocypridinae incertae sedis</taxon>
        <taxon>Anabarilius</taxon>
    </lineage>
</organism>
<dbReference type="InterPro" id="IPR052283">
    <property type="entry name" value="GenomicStab_NeuMorph_Reg"/>
</dbReference>
<reference evidence="13 14" key="1">
    <citation type="submission" date="2018-10" db="EMBL/GenBank/DDBJ databases">
        <title>Genome assembly for a Yunnan-Guizhou Plateau 3E fish, Anabarilius grahami (Regan), and its evolutionary and genetic applications.</title>
        <authorList>
            <person name="Jiang W."/>
        </authorList>
    </citation>
    <scope>NUCLEOTIDE SEQUENCE [LARGE SCALE GENOMIC DNA]</scope>
    <source>
        <strain evidence="13">AG-KIZ</strain>
        <tissue evidence="13">Muscle</tissue>
    </source>
</reference>
<comment type="subcellular location">
    <subcellularLocation>
        <location evidence="1">Nucleus</location>
    </subcellularLocation>
</comment>
<evidence type="ECO:0000313" key="13">
    <source>
        <dbReference type="EMBL" id="ROL01461.1"/>
    </source>
</evidence>
<evidence type="ECO:0000256" key="3">
    <source>
        <dbReference type="ARBA" id="ARBA00022737"/>
    </source>
</evidence>
<keyword evidence="4 10" id="KW-0863">Zinc-finger</keyword>
<evidence type="ECO:0000256" key="11">
    <source>
        <dbReference type="SAM" id="Coils"/>
    </source>
</evidence>
<evidence type="ECO:0000256" key="5">
    <source>
        <dbReference type="ARBA" id="ARBA00022833"/>
    </source>
</evidence>
<keyword evidence="9" id="KW-0539">Nucleus</keyword>
<dbReference type="PANTHER" id="PTHR15739">
    <property type="entry name" value="ZINC FINGER PROTEIN"/>
    <property type="match status" value="1"/>
</dbReference>
<dbReference type="OrthoDB" id="6482165at2759"/>
<dbReference type="InterPro" id="IPR036236">
    <property type="entry name" value="Znf_C2H2_sf"/>
</dbReference>
<keyword evidence="3" id="KW-0677">Repeat</keyword>
<dbReference type="Proteomes" id="UP000281406">
    <property type="component" value="Unassembled WGS sequence"/>
</dbReference>
<dbReference type="PROSITE" id="PS50157">
    <property type="entry name" value="ZINC_FINGER_C2H2_2"/>
    <property type="match status" value="3"/>
</dbReference>
<evidence type="ECO:0000256" key="1">
    <source>
        <dbReference type="ARBA" id="ARBA00004123"/>
    </source>
</evidence>
<evidence type="ECO:0000256" key="6">
    <source>
        <dbReference type="ARBA" id="ARBA00023015"/>
    </source>
</evidence>
<protein>
    <submittedName>
        <fullName evidence="13">F-box only protein 41</fullName>
    </submittedName>
</protein>
<dbReference type="EMBL" id="RJVU01054669">
    <property type="protein sequence ID" value="ROL01461.1"/>
    <property type="molecule type" value="Genomic_DNA"/>
</dbReference>
<dbReference type="PROSITE" id="PS00028">
    <property type="entry name" value="ZINC_FINGER_C2H2_1"/>
    <property type="match status" value="3"/>
</dbReference>
<evidence type="ECO:0000259" key="12">
    <source>
        <dbReference type="PROSITE" id="PS50157"/>
    </source>
</evidence>
<dbReference type="GO" id="GO:0005634">
    <property type="term" value="C:nucleus"/>
    <property type="evidence" value="ECO:0007669"/>
    <property type="project" value="UniProtKB-SubCell"/>
</dbReference>
<dbReference type="InterPro" id="IPR032675">
    <property type="entry name" value="LRR_dom_sf"/>
</dbReference>
<feature type="domain" description="C2H2-type" evidence="12">
    <location>
        <begin position="288"/>
        <end position="315"/>
    </location>
</feature>
<evidence type="ECO:0000256" key="10">
    <source>
        <dbReference type="PROSITE-ProRule" id="PRU00042"/>
    </source>
</evidence>
<keyword evidence="7" id="KW-0238">DNA-binding</keyword>
<dbReference type="SMART" id="SM00355">
    <property type="entry name" value="ZnF_C2H2"/>
    <property type="match status" value="3"/>
</dbReference>
<keyword evidence="8" id="KW-0804">Transcription</keyword>
<keyword evidence="11" id="KW-0175">Coiled coil</keyword>
<dbReference type="Gene3D" id="3.30.160.60">
    <property type="entry name" value="Classic Zinc Finger"/>
    <property type="match status" value="3"/>
</dbReference>
<evidence type="ECO:0000256" key="2">
    <source>
        <dbReference type="ARBA" id="ARBA00022723"/>
    </source>
</evidence>
<dbReference type="Pfam" id="PF00096">
    <property type="entry name" value="zf-C2H2"/>
    <property type="match status" value="3"/>
</dbReference>
<evidence type="ECO:0000256" key="4">
    <source>
        <dbReference type="ARBA" id="ARBA00022771"/>
    </source>
</evidence>
<feature type="coiled-coil region" evidence="11">
    <location>
        <begin position="499"/>
        <end position="568"/>
    </location>
</feature>
<feature type="domain" description="C2H2-type" evidence="12">
    <location>
        <begin position="258"/>
        <end position="287"/>
    </location>
</feature>
<gene>
    <name evidence="13" type="ORF">DPX16_2030</name>
</gene>
<dbReference type="GO" id="GO:0003677">
    <property type="term" value="F:DNA binding"/>
    <property type="evidence" value="ECO:0007669"/>
    <property type="project" value="UniProtKB-KW"/>
</dbReference>
<dbReference type="Gene3D" id="3.80.10.10">
    <property type="entry name" value="Ribonuclease Inhibitor"/>
    <property type="match status" value="1"/>
</dbReference>
<sequence length="1033" mass="114861">MLNTVDFSALDLLCAQAFPLEGQSESPQNQPDAAFGLLKPKAEPLDAGFPDCSSDGFPPSPLTYTGSFYTESGPCSADALLNILTEIVGISAAPDNLSRGNALSRQESLLSTGSSLGSPESLCNDSSDEFTDASAQQFSYPAIKNEFGSSSCNGGDLFDGFCTTSHEPSDLDDIIDLLSPLGPETDSVLDTWIKQEPLEQANFQIPVSHENSLYRNISFPGFPCATTALADALDSLLSTNNTVTQRSKPRARKGEKPFSCPIENCERRFSRSDELNRHVRIHTGHKPFQCRVCLRCFSRSDHLTTHMRTHTGEKPFSCDVCGRRFARSDERKRHGRVHIKQREKMQQKTELLAACAFELQCAMSTSTGLQLCCPTCGEACGFGDHLSSVRSCQKLCLKPRRSSDGGLMSLYAQRENDIACPLRLELLDAMSLSTRKILIQRDTPSSVLAVAVTSRAAEAEADAGHAVAQLGVPWLGRLALEARLQQLALEVQERVSLKLEALQDEVKRRSVEVSRARRESERMHREKHEAEERAAVLERQVDISVEMLASLRYELREKDEQLRRKQQEVCDLDRFVRDTAFQEASAKIRLQHFIEDLLERAERAETQLQNIHNDVSSSHRYLAGSRATGYQRSYSVSGSTRGSSHLSDQYYRYDRRQRTLSVGSGGCEGHWDGRQYLCGGVEGPDSGSDSPWLIRHTHTDADSDNWSLYTAESQDNTQQRTGYRTYSRTGQDLSGLHWCVNRRSESIVCSERLRLKAALFCVFIYLDTRSLLTAAEFLMTLSQWCCQTQSLVLHNLKPRSRGKKESKDEYSRSTRGGLEAGLEAVLKSAGRSLVALSVSHCPNILTDRSLWLVSCHCRALQSLTYRSTSDPAGQEVIWALGAGCRDVTTLRIAPLQPCLQPNRFSNRCLQTIGRCWPNLCRVGVGGSGCGIQGLASLVRNCVNLCVLELDHMNELNQEGAAEICRDGLQQLHTLSFISTPVTAKAILHFTTDYFEDADNEEAKRLFEEIVNNLQALRKRPGLSDVLQIKVDKP</sequence>
<evidence type="ECO:0000313" key="14">
    <source>
        <dbReference type="Proteomes" id="UP000281406"/>
    </source>
</evidence>
<keyword evidence="5" id="KW-0862">Zinc</keyword>
<dbReference type="GO" id="GO:0008270">
    <property type="term" value="F:zinc ion binding"/>
    <property type="evidence" value="ECO:0007669"/>
    <property type="project" value="UniProtKB-KW"/>
</dbReference>
<name>A0A3N0Y100_ANAGA</name>
<dbReference type="AlphaFoldDB" id="A0A3N0Y100"/>
<feature type="domain" description="C2H2-type" evidence="12">
    <location>
        <begin position="316"/>
        <end position="343"/>
    </location>
</feature>
<dbReference type="FunFam" id="3.30.160.60:FF:000064">
    <property type="entry name" value="Early growth response protein 3"/>
    <property type="match status" value="1"/>
</dbReference>
<evidence type="ECO:0000256" key="9">
    <source>
        <dbReference type="ARBA" id="ARBA00023242"/>
    </source>
</evidence>
<keyword evidence="2" id="KW-0479">Metal-binding</keyword>
<accession>A0A3N0Y100</accession>
<keyword evidence="14" id="KW-1185">Reference proteome</keyword>
<dbReference type="SUPFAM" id="SSF52047">
    <property type="entry name" value="RNI-like"/>
    <property type="match status" value="1"/>
</dbReference>
<keyword evidence="6" id="KW-0805">Transcription regulation</keyword>
<evidence type="ECO:0000256" key="7">
    <source>
        <dbReference type="ARBA" id="ARBA00023125"/>
    </source>
</evidence>
<dbReference type="PANTHER" id="PTHR15739:SF4">
    <property type="entry name" value="F-BOX ONLY PROTEIN 41"/>
    <property type="match status" value="1"/>
</dbReference>
<proteinExistence type="predicted"/>
<comment type="caution">
    <text evidence="13">The sequence shown here is derived from an EMBL/GenBank/DDBJ whole genome shotgun (WGS) entry which is preliminary data.</text>
</comment>
<dbReference type="InterPro" id="IPR013087">
    <property type="entry name" value="Znf_C2H2_type"/>
</dbReference>
<evidence type="ECO:0000256" key="8">
    <source>
        <dbReference type="ARBA" id="ARBA00023163"/>
    </source>
</evidence>
<dbReference type="SUPFAM" id="SSF57667">
    <property type="entry name" value="beta-beta-alpha zinc fingers"/>
    <property type="match status" value="2"/>
</dbReference>